<accession>A0A4R8Q5X3</accession>
<feature type="region of interest" description="Disordered" evidence="1">
    <location>
        <begin position="221"/>
        <end position="243"/>
    </location>
</feature>
<feature type="compositionally biased region" description="Basic and acidic residues" evidence="1">
    <location>
        <begin position="729"/>
        <end position="739"/>
    </location>
</feature>
<feature type="compositionally biased region" description="Polar residues" evidence="1">
    <location>
        <begin position="786"/>
        <end position="802"/>
    </location>
</feature>
<feature type="compositionally biased region" description="Polar residues" evidence="1">
    <location>
        <begin position="616"/>
        <end position="633"/>
    </location>
</feature>
<sequence>MDPLSIAASAAALAGTAGTLSMWLFDLVAKIKNVDSKLFDLSKEVDQLTHLLASVEKTVKQCQSQVLTLAHLDQHMWEQINATLADCQCNIDGLDRLVIKLTSQYDPEAATLKRMLKKPSMHFHFVIHKDEIQDYTTKIVKSNYAMQTTLAVVSVSLNFRTTVSQEAIFQELERLNKLIQRSFQAAEQREAVPDPSSVRQSINLQSLAKAAKRFHTVATTTASSAYGGGERRPSTVFGGSEVGDLTDARRAEIEQWTKFNQLSVVDESAEDSMTEVSLSSGHRDTSTVVTIPDTESGSRGPTKPVDQPANAAAAADDSSDDDSDVELDFLRNSEELAYERFLSGDYSKSEKFLRMALERLTGDAQHSSDFGQLKVQLALCCCLQDKWDHAAGIIASLPKTRPADNLAVLDLLQAISIAHLAGGDAETAYSTCKAVLQGKKKVFGRESEQYYACLWLFASIHDKRGPDHALDAETVRHSIPRGWTPSIRDVLSSPKRFILDQQNLVQSIFAGREGGQKRVPASLPTAQQPADNESTVGSDFEATADFSGHWSTLILKEPASGLVRAQREEMGGASIEETDTGKEMVVQNVPGIAFDLVPESRQPHHASGRSYHENQVRGSSSGHQDWWVQQENLAPTRRDPRLPHAVSPKRHGNSRSEDLTMPTWRSASQSVGSTQQLPMRSFTQRLPPTPNTILENTSGILRSHSQQNRPLSRPEMVVTRSTPELPPSYHDEGRPDVSSRTESAPVLPLGHSRSVNRPLGHSRFIEKVEQAQSRSQSVRERPPQASRAQPSEQTYYQQNQSQPEGLAGIAEGDLYSTLEVVVPNDASAHANSPQNPWSPSSFLSPTSSSHSLRRFRSNASIHSNSSRRTRWTVQKDIGNIGQPRPSGFQGQFLPLLSTSTSASDSGLCYVGVSFGVTSDGCVAVRTAQDETSICQLPTRAVRQDPSVQSPTSGMRGFFRKASPYPSRKPSPLADTSGFTVDLPSPRNWRQDAENMADLVPDETGLLGAQQAAAAQVEAEVTNILCRGGQSPLGTVRSLRLEALVYVLPDLLDRASRELWTGALEESALLQHAKVMPQSYAVVQYYLGSGQLVLDHADPDRFESVVVVLNCEERLVDCTPYSLEAVSDAFVEIHDLQSSYMAELAGHDHAQAHFAKLVVDQLRVYERDLPRRFDAAAVHGIVASCCAQFRDRILPAFDSDGAAAAADWTVEFEIPSAVRGFQHGRLKFANSEIMRCFMPSVSMIRRMLAAAALQLSTTGVFVTSYPGTVYKAGTVSECTGRDRAVCAAGQEQTKLLYSYDGDRYYEGNACAVAVGCPDR</sequence>
<feature type="region of interest" description="Disordered" evidence="1">
    <location>
        <begin position="270"/>
        <end position="324"/>
    </location>
</feature>
<feature type="compositionally biased region" description="Polar residues" evidence="1">
    <location>
        <begin position="663"/>
        <end position="710"/>
    </location>
</feature>
<evidence type="ECO:0000256" key="1">
    <source>
        <dbReference type="SAM" id="MobiDB-lite"/>
    </source>
</evidence>
<feature type="compositionally biased region" description="Polar residues" evidence="1">
    <location>
        <begin position="524"/>
        <end position="536"/>
    </location>
</feature>
<dbReference type="InterPro" id="IPR011990">
    <property type="entry name" value="TPR-like_helical_dom_sf"/>
</dbReference>
<feature type="compositionally biased region" description="Low complexity" evidence="1">
    <location>
        <begin position="838"/>
        <end position="850"/>
    </location>
</feature>
<keyword evidence="3" id="KW-1185">Reference proteome</keyword>
<name>A0A4R8Q5X3_9PEZI</name>
<feature type="region of interest" description="Disordered" evidence="1">
    <location>
        <begin position="827"/>
        <end position="870"/>
    </location>
</feature>
<dbReference type="EMBL" id="QAPG01000111">
    <property type="protein sequence ID" value="TDZ31004.1"/>
    <property type="molecule type" value="Genomic_DNA"/>
</dbReference>
<dbReference type="Proteomes" id="UP000295083">
    <property type="component" value="Unassembled WGS sequence"/>
</dbReference>
<proteinExistence type="predicted"/>
<evidence type="ECO:0000313" key="2">
    <source>
        <dbReference type="EMBL" id="TDZ31004.1"/>
    </source>
</evidence>
<dbReference type="Gene3D" id="1.25.40.10">
    <property type="entry name" value="Tetratricopeptide repeat domain"/>
    <property type="match status" value="1"/>
</dbReference>
<evidence type="ECO:0008006" key="4">
    <source>
        <dbReference type="Google" id="ProtNLM"/>
    </source>
</evidence>
<feature type="compositionally biased region" description="Polar residues" evidence="1">
    <location>
        <begin position="274"/>
        <end position="299"/>
    </location>
</feature>
<feature type="region of interest" description="Disordered" evidence="1">
    <location>
        <begin position="941"/>
        <end position="984"/>
    </location>
</feature>
<reference evidence="2 3" key="1">
    <citation type="submission" date="2018-11" db="EMBL/GenBank/DDBJ databases">
        <title>Genome sequence and assembly of Colletotrichum spinosum.</title>
        <authorList>
            <person name="Gan P."/>
            <person name="Shirasu K."/>
        </authorList>
    </citation>
    <scope>NUCLEOTIDE SEQUENCE [LARGE SCALE GENOMIC DNA]</scope>
    <source>
        <strain evidence="2 3">CBS 515.97</strain>
    </source>
</reference>
<evidence type="ECO:0000313" key="3">
    <source>
        <dbReference type="Proteomes" id="UP000295083"/>
    </source>
</evidence>
<organism evidence="2 3">
    <name type="scientific">Colletotrichum spinosum</name>
    <dbReference type="NCBI Taxonomy" id="1347390"/>
    <lineage>
        <taxon>Eukaryota</taxon>
        <taxon>Fungi</taxon>
        <taxon>Dikarya</taxon>
        <taxon>Ascomycota</taxon>
        <taxon>Pezizomycotina</taxon>
        <taxon>Sordariomycetes</taxon>
        <taxon>Hypocreomycetidae</taxon>
        <taxon>Glomerellales</taxon>
        <taxon>Glomerellaceae</taxon>
        <taxon>Colletotrichum</taxon>
        <taxon>Colletotrichum orbiculare species complex</taxon>
    </lineage>
</organism>
<feature type="region of interest" description="Disordered" evidence="1">
    <location>
        <begin position="515"/>
        <end position="536"/>
    </location>
</feature>
<gene>
    <name evidence="2" type="ORF">C8035_v002294</name>
</gene>
<protein>
    <recommendedName>
        <fullName evidence="4">Fungal N-terminal domain-containing protein</fullName>
    </recommendedName>
</protein>
<feature type="region of interest" description="Disordered" evidence="1">
    <location>
        <begin position="600"/>
        <end position="802"/>
    </location>
</feature>
<comment type="caution">
    <text evidence="2">The sequence shown here is derived from an EMBL/GenBank/DDBJ whole genome shotgun (WGS) entry which is preliminary data.</text>
</comment>